<feature type="transmembrane region" description="Helical" evidence="6">
    <location>
        <begin position="35"/>
        <end position="59"/>
    </location>
</feature>
<keyword evidence="3 6" id="KW-0812">Transmembrane</keyword>
<evidence type="ECO:0000256" key="4">
    <source>
        <dbReference type="ARBA" id="ARBA00022989"/>
    </source>
</evidence>
<comment type="caution">
    <text evidence="7">The sequence shown here is derived from an EMBL/GenBank/DDBJ whole genome shotgun (WGS) entry which is preliminary data.</text>
</comment>
<dbReference type="PANTHER" id="PTHR30086">
    <property type="entry name" value="ARGININE EXPORTER PROTEIN ARGO"/>
    <property type="match status" value="1"/>
</dbReference>
<keyword evidence="4 6" id="KW-1133">Transmembrane helix</keyword>
<feature type="transmembrane region" description="Helical" evidence="6">
    <location>
        <begin position="140"/>
        <end position="164"/>
    </location>
</feature>
<feature type="transmembrane region" description="Helical" evidence="6">
    <location>
        <begin position="213"/>
        <end position="233"/>
    </location>
</feature>
<evidence type="ECO:0000256" key="3">
    <source>
        <dbReference type="ARBA" id="ARBA00022692"/>
    </source>
</evidence>
<reference evidence="7 8" key="1">
    <citation type="submission" date="2018-11" db="EMBL/GenBank/DDBJ databases">
        <title>Gemmobacter sp. nov., YIM 102744-1 draft genome.</title>
        <authorList>
            <person name="Li G."/>
            <person name="Jiang Y."/>
        </authorList>
    </citation>
    <scope>NUCLEOTIDE SEQUENCE [LARGE SCALE GENOMIC DNA]</scope>
    <source>
        <strain evidence="7 8">YIM 102744-1</strain>
    </source>
</reference>
<dbReference type="EMBL" id="RRAZ01000032">
    <property type="protein sequence ID" value="RRH71162.1"/>
    <property type="molecule type" value="Genomic_DNA"/>
</dbReference>
<dbReference type="Pfam" id="PF01810">
    <property type="entry name" value="LysE"/>
    <property type="match status" value="1"/>
</dbReference>
<gene>
    <name evidence="7" type="ORF">EG244_16640</name>
</gene>
<proteinExistence type="predicted"/>
<evidence type="ECO:0000256" key="6">
    <source>
        <dbReference type="SAM" id="Phobius"/>
    </source>
</evidence>
<sequence>MAPRGSVFCGVDVKRRDASLGANSGTVFVSIEQSLLALGGIFLLACCSPGPVFLLIASVSARSGRLAGLRVALGVAGATFVWSSLTVLGLGPLLASAVWAQTAIRIGAGLYLAWLGLMMMRSGLSAGPAREAQVPAQGSLVAKGFLTSITNPKALAFFGSAFALTAPDAPGLSYHLAAVAGLTGLSVVWHGLLALVFGLPALQRGYRGLKRGIDLGAGAILLTLGAATLAPSFRAR</sequence>
<feature type="transmembrane region" description="Helical" evidence="6">
    <location>
        <begin position="176"/>
        <end position="201"/>
    </location>
</feature>
<evidence type="ECO:0000256" key="1">
    <source>
        <dbReference type="ARBA" id="ARBA00004651"/>
    </source>
</evidence>
<dbReference type="AlphaFoldDB" id="A0A3P3DCJ3"/>
<feature type="transmembrane region" description="Helical" evidence="6">
    <location>
        <begin position="71"/>
        <end position="91"/>
    </location>
</feature>
<evidence type="ECO:0000256" key="5">
    <source>
        <dbReference type="ARBA" id="ARBA00023136"/>
    </source>
</evidence>
<dbReference type="Proteomes" id="UP000282125">
    <property type="component" value="Unassembled WGS sequence"/>
</dbReference>
<evidence type="ECO:0000313" key="8">
    <source>
        <dbReference type="Proteomes" id="UP000282125"/>
    </source>
</evidence>
<dbReference type="GO" id="GO:0015171">
    <property type="term" value="F:amino acid transmembrane transporter activity"/>
    <property type="evidence" value="ECO:0007669"/>
    <property type="project" value="TreeGrafter"/>
</dbReference>
<keyword evidence="8" id="KW-1185">Reference proteome</keyword>
<accession>A0A3P3DCJ3</accession>
<keyword evidence="2" id="KW-1003">Cell membrane</keyword>
<protein>
    <submittedName>
        <fullName evidence="7">Lysine transporter LysE</fullName>
    </submittedName>
</protein>
<feature type="transmembrane region" description="Helical" evidence="6">
    <location>
        <begin position="97"/>
        <end position="119"/>
    </location>
</feature>
<organism evidence="7 8">
    <name type="scientific">Falsigemmobacter faecalis</name>
    <dbReference type="NCBI Taxonomy" id="2488730"/>
    <lineage>
        <taxon>Bacteria</taxon>
        <taxon>Pseudomonadati</taxon>
        <taxon>Pseudomonadota</taxon>
        <taxon>Alphaproteobacteria</taxon>
        <taxon>Rhodobacterales</taxon>
        <taxon>Paracoccaceae</taxon>
        <taxon>Falsigemmobacter</taxon>
    </lineage>
</organism>
<dbReference type="PANTHER" id="PTHR30086:SF19">
    <property type="entry name" value="THREONINE EFFLUX PROTEIN"/>
    <property type="match status" value="1"/>
</dbReference>
<comment type="subcellular location">
    <subcellularLocation>
        <location evidence="1">Cell membrane</location>
        <topology evidence="1">Multi-pass membrane protein</topology>
    </subcellularLocation>
</comment>
<dbReference type="GO" id="GO:0005886">
    <property type="term" value="C:plasma membrane"/>
    <property type="evidence" value="ECO:0007669"/>
    <property type="project" value="UniProtKB-SubCell"/>
</dbReference>
<dbReference type="InterPro" id="IPR001123">
    <property type="entry name" value="LeuE-type"/>
</dbReference>
<keyword evidence="5 6" id="KW-0472">Membrane</keyword>
<evidence type="ECO:0000313" key="7">
    <source>
        <dbReference type="EMBL" id="RRH71162.1"/>
    </source>
</evidence>
<evidence type="ECO:0000256" key="2">
    <source>
        <dbReference type="ARBA" id="ARBA00022475"/>
    </source>
</evidence>
<name>A0A3P3DCJ3_9RHOB</name>